<feature type="non-terminal residue" evidence="1">
    <location>
        <position position="8"/>
    </location>
</feature>
<organism evidence="1 2">
    <name type="scientific">Homo sapiens</name>
    <name type="common">Human</name>
    <dbReference type="NCBI Taxonomy" id="9606"/>
    <lineage>
        <taxon>Eukaryota</taxon>
        <taxon>Metazoa</taxon>
        <taxon>Chordata</taxon>
        <taxon>Craniata</taxon>
        <taxon>Vertebrata</taxon>
        <taxon>Euteleostomi</taxon>
        <taxon>Mammalia</taxon>
        <taxon>Eutheria</taxon>
        <taxon>Euarchontoglires</taxon>
        <taxon>Primates</taxon>
        <taxon>Haplorrhini</taxon>
        <taxon>Catarrhini</taxon>
        <taxon>Hominidae</taxon>
        <taxon>Homo</taxon>
    </lineage>
</organism>
<dbReference type="Ensembl" id="ENST00000562116.1">
    <property type="protein sequence ID" value="ENSP00000455239.1"/>
    <property type="gene ID" value="ENSG00000039523.20"/>
</dbReference>
<dbReference type="ExpressionAtlas" id="A0A0G2JLA4">
    <property type="expression patterns" value="baseline and differential"/>
</dbReference>
<protein>
    <submittedName>
        <fullName evidence="1">RHO family interacting cell polarization regulator 1</fullName>
    </submittedName>
</protein>
<keyword evidence="2" id="KW-1185">Reference proteome</keyword>
<reference evidence="1 2" key="1">
    <citation type="journal article" date="2001" name="Nature">
        <title>Initial sequencing and analysis of the human genome.</title>
        <authorList>
            <consortium name="International Human Genome Sequencing Consortium"/>
            <person name="Lander E.S."/>
            <person name="Linton L.M."/>
            <person name="Birren B."/>
            <person name="Nusbaum C."/>
            <person name="Zody M.C."/>
            <person name="Baldwin J."/>
            <person name="Devon K."/>
            <person name="Dewar K."/>
            <person name="Doyle M."/>
            <person name="FitzHugh W."/>
            <person name="Funke R."/>
            <person name="Gage D."/>
            <person name="Harris K."/>
            <person name="Heaford A."/>
            <person name="Howland J."/>
            <person name="Kann L."/>
            <person name="Lehoczky J."/>
            <person name="LeVine R."/>
            <person name="McEwan P."/>
            <person name="McKernan K."/>
            <person name="Meldrim J."/>
            <person name="Mesirov J.P."/>
            <person name="Miranda C."/>
            <person name="Morris W."/>
            <person name="Naylor J."/>
            <person name="Raymond C."/>
            <person name="Rosetti M."/>
            <person name="Santos R."/>
            <person name="Sheridan A."/>
            <person name="Sougnez C."/>
            <person name="Stange-Thomann N."/>
            <person name="Stojanovic N."/>
            <person name="Subramanian A."/>
            <person name="Wyman D."/>
            <person name="Rogers J."/>
            <person name="Sulston J."/>
            <person name="Ainscough R."/>
            <person name="Beck S."/>
            <person name="Bentley D."/>
            <person name="Burton J."/>
            <person name="Clee C."/>
            <person name="Carter N."/>
            <person name="Coulson A."/>
            <person name="Deadman R."/>
            <person name="Deloukas P."/>
            <person name="Dunham A."/>
            <person name="Dunham I."/>
            <person name="Durbin R."/>
            <person name="French L."/>
            <person name="Grafham D."/>
            <person name="Gregory S."/>
            <person name="Hubbard T."/>
            <person name="Humphray S."/>
            <person name="Hunt A."/>
            <person name="Jones M."/>
            <person name="Lloyd C."/>
            <person name="McMurray A."/>
            <person name="Matthews L."/>
            <person name="Mercer S."/>
            <person name="Milne S."/>
            <person name="Mullikin J.C."/>
            <person name="Mungall A."/>
            <person name="Plumb R."/>
            <person name="Ross M."/>
            <person name="Shownkeen R."/>
            <person name="Sims S."/>
            <person name="Waterston R.H."/>
            <person name="Wilson R.K."/>
            <person name="Hillier L.W."/>
            <person name="McPherson J.D."/>
            <person name="Marra M.A."/>
            <person name="Mardis E.R."/>
            <person name="Fulton L.A."/>
            <person name="Chinwalla A.T."/>
            <person name="Pepin K.H."/>
            <person name="Gish W.R."/>
            <person name="Chissoe S.L."/>
            <person name="Wendl M.C."/>
            <person name="Delehaunty K.D."/>
            <person name="Miner T.L."/>
            <person name="Delehaunty A."/>
            <person name="Kramer J.B."/>
            <person name="Cook L.L."/>
            <person name="Fulton R.S."/>
            <person name="Johnson D.L."/>
            <person name="Minx P.J."/>
            <person name="Clifton S.W."/>
            <person name="Hawkins T."/>
            <person name="Branscomb E."/>
            <person name="Predki P."/>
            <person name="Richardson P."/>
            <person name="Wenning S."/>
            <person name="Slezak T."/>
            <person name="Doggett N."/>
            <person name="Cheng J.F."/>
            <person name="Olsen A."/>
            <person name="Lucas S."/>
            <person name="Elkin C."/>
            <person name="Uberbacher E."/>
            <person name="Frazier M."/>
            <person name="Gibbs R.A."/>
            <person name="Muzny D.M."/>
            <person name="Scherer S.E."/>
            <person name="Bouck J.B."/>
            <person name="Sodergren E.J."/>
            <person name="Worley K.C."/>
            <person name="Rives C.M."/>
            <person name="Gorrell J.H."/>
            <person name="Metzker M.L."/>
            <person name="Naylor S.L."/>
            <person name="Kucherlapati R.S."/>
            <person name="Nelson D.L."/>
            <person name="Weinstock G.M."/>
            <person name="Sakaki Y."/>
            <person name="Fujiyama A."/>
            <person name="Hattori M."/>
            <person name="Yada T."/>
            <person name="Toyoda A."/>
            <person name="Itoh T."/>
            <person name="Kawagoe C."/>
            <person name="Watanabe H."/>
            <person name="Totoki Y."/>
            <person name="Taylor T."/>
            <person name="Weissenbach J."/>
            <person name="Heilig R."/>
            <person name="Saurin W."/>
            <person name="Artiguenave F."/>
            <person name="Brottier P."/>
            <person name="Bruls T."/>
            <person name="Pelletier E."/>
            <person name="Robert C."/>
            <person name="Wincker P."/>
            <person name="Smith D.R."/>
            <person name="Doucette-Stamm L."/>
            <person name="Rubenfield M."/>
            <person name="Weinstock K."/>
            <person name="Lee H.M."/>
            <person name="Dubois J."/>
            <person name="Rosenthal A."/>
            <person name="Platzer M."/>
            <person name="Nyakatura G."/>
            <person name="Taudien S."/>
            <person name="Rump A."/>
            <person name="Yang H."/>
            <person name="Yu J."/>
            <person name="Wang J."/>
            <person name="Huang G."/>
            <person name="Gu J."/>
            <person name="Hood L."/>
            <person name="Rowen L."/>
            <person name="Madan A."/>
            <person name="Qin S."/>
            <person name="Davis R.W."/>
            <person name="Federspiel N.A."/>
            <person name="Abola A.P."/>
            <person name="Proctor M.J."/>
            <person name="Myers R.M."/>
            <person name="Schmutz J."/>
            <person name="Dickson M."/>
            <person name="Grimwood J."/>
            <person name="Cox D.R."/>
            <person name="Olson M.V."/>
            <person name="Kaul R."/>
            <person name="Raymond C."/>
            <person name="Shimizu N."/>
            <person name="Kawasaki K."/>
            <person name="Minoshima S."/>
            <person name="Evans G.A."/>
            <person name="Athanasiou M."/>
            <person name="Schultz R."/>
            <person name="Roe B.A."/>
            <person name="Chen F."/>
            <person name="Pan H."/>
            <person name="Ramser J."/>
            <person name="Lehrach H."/>
            <person name="Reinhardt R."/>
            <person name="McCombie W.R."/>
            <person name="de la Bastide M."/>
            <person name="Dedhia N."/>
            <person name="Blocker H."/>
            <person name="Hornischer K."/>
            <person name="Nordsiek G."/>
            <person name="Agarwala R."/>
            <person name="Aravind L."/>
            <person name="Bailey J.A."/>
            <person name="Bateman A."/>
            <person name="Batzoglou S."/>
            <person name="Birney E."/>
            <person name="Bork P."/>
            <person name="Brown D.G."/>
            <person name="Burge C.B."/>
            <person name="Cerutti L."/>
            <person name="Chen H.C."/>
            <person name="Church D."/>
            <person name="Clamp M."/>
            <person name="Copley R.R."/>
            <person name="Doerks T."/>
            <person name="Eddy S.R."/>
            <person name="Eichler E.E."/>
            <person name="Furey T.S."/>
            <person name="Galagan J."/>
            <person name="Gilbert J.G."/>
            <person name="Harmon C."/>
            <person name="Hayashizaki Y."/>
            <person name="Haussler D."/>
            <person name="Hermjakob H."/>
            <person name="Hokamp K."/>
            <person name="Jang W."/>
            <person name="Johnson L.S."/>
            <person name="Jones T.A."/>
            <person name="Kasif S."/>
            <person name="Kaspryzk A."/>
            <person name="Kennedy S."/>
            <person name="Kent W.J."/>
            <person name="Kitts P."/>
            <person name="Koonin E.V."/>
            <person name="Korf I."/>
            <person name="Kulp D."/>
            <person name="Lancet D."/>
            <person name="Lowe T.M."/>
            <person name="McLysaght A."/>
            <person name="Mikkelsen T."/>
            <person name="Moran J.V."/>
            <person name="Mulder N."/>
            <person name="Pollara V.J."/>
            <person name="Ponting C.P."/>
            <person name="Schuler G."/>
            <person name="Schultz J."/>
            <person name="Slater G."/>
            <person name="Smit A.F."/>
            <person name="Stupka E."/>
            <person name="Szustakowski J."/>
            <person name="Thierry-Mieg D."/>
            <person name="Thierry-Mieg J."/>
            <person name="Wagner L."/>
            <person name="Wallis J."/>
            <person name="Wheeler R."/>
            <person name="Williams A."/>
            <person name="Wolf Y.I."/>
            <person name="Wolfe K.H."/>
            <person name="Yang S.P."/>
            <person name="Yeh R.F."/>
            <person name="Collins F."/>
            <person name="Guyer M.S."/>
            <person name="Peterson J."/>
            <person name="Felsenfeld A."/>
            <person name="Wetterstrand K.A."/>
            <person name="Patrinos A."/>
            <person name="Morgan M.J."/>
            <person name="de Jong P."/>
            <person name="Catanese J.J."/>
            <person name="Osoegawa K."/>
            <person name="Shizuya H."/>
            <person name="Choi S."/>
            <person name="Chen Y.J."/>
        </authorList>
    </citation>
    <scope>NUCLEOTIDE SEQUENCE [LARGE SCALE GENOMIC DNA]</scope>
</reference>
<accession>A0A0G2JLA4</accession>
<dbReference type="Bgee" id="ENSG00000039523">
    <property type="expression patterns" value="Expressed in apex of heart and 191 other cell types or tissues"/>
</dbReference>
<reference evidence="1" key="5">
    <citation type="submission" date="2025-09" db="UniProtKB">
        <authorList>
            <consortium name="Ensembl"/>
        </authorList>
    </citation>
    <scope>IDENTIFICATION</scope>
</reference>
<reference evidence="1" key="4">
    <citation type="submission" date="2025-08" db="UniProtKB">
        <authorList>
            <consortium name="Ensembl"/>
        </authorList>
    </citation>
    <scope>IDENTIFICATION</scope>
</reference>
<reference evidence="1 2" key="2">
    <citation type="journal article" date="2004" name="Nature">
        <title>Finishing the euchromatic sequence of the human genome.</title>
        <authorList>
            <consortium name="International Human Genome Sequencing Consortium"/>
        </authorList>
    </citation>
    <scope>NUCLEOTIDE SEQUENCE [LARGE SCALE GENOMIC DNA]</scope>
</reference>
<dbReference type="HGNC" id="HGNC:25836">
    <property type="gene designation" value="RIPOR1"/>
</dbReference>
<dbReference type="GeneTree" id="ENSGT00940000153717"/>
<dbReference type="Antibodypedia" id="941">
    <property type="antibodies" value="37 antibodies from 14 providers"/>
</dbReference>
<dbReference type="Proteomes" id="UP000005640">
    <property type="component" value="Chromosome 16"/>
</dbReference>
<evidence type="ECO:0000313" key="1">
    <source>
        <dbReference type="Ensembl" id="ENSP00000455239.1"/>
    </source>
</evidence>
<gene>
    <name evidence="1" type="primary">RIPOR1</name>
</gene>
<dbReference type="VEuPathDB" id="HostDB:ENSG00000039523"/>
<dbReference type="OrthoDB" id="9999654at2759"/>
<dbReference type="OpenTargets" id="ENSG00000039523"/>
<evidence type="ECO:0000313" key="2">
    <source>
        <dbReference type="Proteomes" id="UP000005640"/>
    </source>
</evidence>
<sequence>MMSLSVRP</sequence>
<dbReference type="EMBL" id="AC027682">
    <property type="status" value="NOT_ANNOTATED_CDS"/>
    <property type="molecule type" value="Genomic_DNA"/>
</dbReference>
<name>A0A0G2JLA4_HUMAN</name>
<reference evidence="1 2" key="3">
    <citation type="journal article" date="2004" name="Nature">
        <title>The sequence and analysis of duplication-rich human chromosome 16.</title>
        <authorList>
            <person name="Martin J."/>
            <person name="Han C."/>
            <person name="Gordon L.A."/>
            <person name="Terry A."/>
            <person name="Prabhakar S."/>
            <person name="She X."/>
            <person name="Xie G."/>
            <person name="Hellsten U."/>
            <person name="Chan Y.M."/>
            <person name="Altherr M."/>
            <person name="Couronne O."/>
            <person name="Aerts A."/>
            <person name="Bajorek E."/>
            <person name="Black S."/>
            <person name="Blumer H."/>
            <person name="Branscomb E."/>
            <person name="Brown N.C."/>
            <person name="Bruno W.J."/>
            <person name="Buckingham J.M."/>
            <person name="Callen D.F."/>
            <person name="Campbell C.S."/>
            <person name="Campbell M.L."/>
            <person name="Campbell E.W."/>
            <person name="Caoile C."/>
            <person name="Challacombe J.F."/>
            <person name="Chasteen L.A."/>
            <person name="Chertkov O."/>
            <person name="Chi H.C."/>
            <person name="Christensen M."/>
            <person name="Clark L.M."/>
            <person name="Cohn J.D."/>
            <person name="Denys M."/>
            <person name="Detter J.C."/>
            <person name="Dickson M."/>
            <person name="Dimitrijevic-Bussod M."/>
            <person name="Escobar J."/>
            <person name="Fawcett J.J."/>
            <person name="Flowers D."/>
            <person name="Fotopulos D."/>
            <person name="Glavina T."/>
            <person name="Gomez M."/>
            <person name="Gonzales E."/>
            <person name="Goodstein D."/>
            <person name="Goodwin L.A."/>
            <person name="Grady D.L."/>
            <person name="Grigoriev I."/>
            <person name="Groza M."/>
            <person name="Hammon N."/>
            <person name="Hawkins T."/>
            <person name="Haydu L."/>
            <person name="Hildebrand C.E."/>
            <person name="Huang W."/>
            <person name="Israni S."/>
            <person name="Jett J."/>
            <person name="Jewett P.B."/>
            <person name="Kadner K."/>
            <person name="Kimball H."/>
            <person name="Kobayashi A."/>
            <person name="Krawczyk M.C."/>
            <person name="Leyba T."/>
            <person name="Longmire J.L."/>
            <person name="Lopez F."/>
            <person name="Lou Y."/>
            <person name="Lowry S."/>
            <person name="Ludeman T."/>
            <person name="Manohar C.F."/>
            <person name="Mark G.A."/>
            <person name="McMurray K.L."/>
            <person name="Meincke L.J."/>
            <person name="Morgan J."/>
            <person name="Moyzis R.K."/>
            <person name="Mundt M.O."/>
            <person name="Munk A.C."/>
            <person name="Nandkeshwar R.D."/>
            <person name="Pitluck S."/>
            <person name="Pollard M."/>
            <person name="Predki P."/>
            <person name="Parson-Quintana B."/>
            <person name="Ramirez L."/>
            <person name="Rash S."/>
            <person name="Retterer J."/>
            <person name="Ricke D.O."/>
            <person name="Robinson D.L."/>
            <person name="Rodriguez A."/>
            <person name="Salamov A."/>
            <person name="Saunders E.H."/>
            <person name="Scott D."/>
            <person name="Shough T."/>
            <person name="Stallings R.L."/>
            <person name="Stalvey M."/>
            <person name="Sutherland R.D."/>
            <person name="Tapia R."/>
            <person name="Tesmer J.G."/>
            <person name="Thayer N."/>
            <person name="Thompson L.S."/>
            <person name="Tice H."/>
            <person name="Torney D.C."/>
            <person name="Tran-Gyamfi M."/>
            <person name="Tsai M."/>
            <person name="Ulanovsky L.E."/>
            <person name="Ustaszewska A."/>
            <person name="Vo N."/>
            <person name="White P.S."/>
            <person name="Williams A.L."/>
            <person name="Wills P.L."/>
            <person name="Wu J.R."/>
            <person name="Wu K."/>
            <person name="Yang J."/>
            <person name="Dejong P."/>
            <person name="Bruce D."/>
            <person name="Doggett N.A."/>
            <person name="Deaven L."/>
            <person name="Schmutz J."/>
            <person name="Grimwood J."/>
            <person name="Richardson P."/>
            <person name="Rokhsar D.S."/>
            <person name="Eichler E.E."/>
            <person name="Gilna P."/>
            <person name="Lucas S.M."/>
            <person name="Myers R.M."/>
            <person name="Rubin E.M."/>
            <person name="Pennacchio L.A."/>
        </authorList>
    </citation>
    <scope>NUCLEOTIDE SEQUENCE [LARGE SCALE GENOMIC DNA]</scope>
</reference>
<dbReference type="Ensembl" id="ENST00000562116.1">
    <property type="protein sequence ID" value="ENSP00000455239.1"/>
    <property type="gene ID" value="ENSG00000039523.21"/>
</dbReference>
<proteinExistence type="predicted"/>